<evidence type="ECO:0000313" key="2">
    <source>
        <dbReference type="EMBL" id="EXJ92319.1"/>
    </source>
</evidence>
<dbReference type="NCBIfam" id="NF047352">
    <property type="entry name" value="P_loop_sacsin"/>
    <property type="match status" value="1"/>
</dbReference>
<evidence type="ECO:0008006" key="4">
    <source>
        <dbReference type="Google" id="ProtNLM"/>
    </source>
</evidence>
<dbReference type="GeneID" id="19165009"/>
<feature type="region of interest" description="Disordered" evidence="1">
    <location>
        <begin position="902"/>
        <end position="1009"/>
    </location>
</feature>
<dbReference type="InterPro" id="IPR052957">
    <property type="entry name" value="Auxin_embryo_med"/>
</dbReference>
<evidence type="ECO:0000256" key="1">
    <source>
        <dbReference type="SAM" id="MobiDB-lite"/>
    </source>
</evidence>
<feature type="compositionally biased region" description="Basic and acidic residues" evidence="1">
    <location>
        <begin position="950"/>
        <end position="970"/>
    </location>
</feature>
<dbReference type="RefSeq" id="XP_007729209.1">
    <property type="nucleotide sequence ID" value="XM_007731019.1"/>
</dbReference>
<dbReference type="Proteomes" id="UP000019478">
    <property type="component" value="Unassembled WGS sequence"/>
</dbReference>
<accession>W9ZCR6</accession>
<proteinExistence type="predicted"/>
<dbReference type="EMBL" id="AMGY01000001">
    <property type="protein sequence ID" value="EXJ92319.1"/>
    <property type="molecule type" value="Genomic_DNA"/>
</dbReference>
<evidence type="ECO:0000313" key="3">
    <source>
        <dbReference type="Proteomes" id="UP000019478"/>
    </source>
</evidence>
<reference evidence="2 3" key="1">
    <citation type="submission" date="2013-03" db="EMBL/GenBank/DDBJ databases">
        <title>The Genome Sequence of Capronia epimyces CBS 606.96.</title>
        <authorList>
            <consortium name="The Broad Institute Genomics Platform"/>
            <person name="Cuomo C."/>
            <person name="de Hoog S."/>
            <person name="Gorbushina A."/>
            <person name="Walker B."/>
            <person name="Young S.K."/>
            <person name="Zeng Q."/>
            <person name="Gargeya S."/>
            <person name="Fitzgerald M."/>
            <person name="Haas B."/>
            <person name="Abouelleil A."/>
            <person name="Allen A.W."/>
            <person name="Alvarado L."/>
            <person name="Arachchi H.M."/>
            <person name="Berlin A.M."/>
            <person name="Chapman S.B."/>
            <person name="Gainer-Dewar J."/>
            <person name="Goldberg J."/>
            <person name="Griggs A."/>
            <person name="Gujja S."/>
            <person name="Hansen M."/>
            <person name="Howarth C."/>
            <person name="Imamovic A."/>
            <person name="Ireland A."/>
            <person name="Larimer J."/>
            <person name="McCowan C."/>
            <person name="Murphy C."/>
            <person name="Pearson M."/>
            <person name="Poon T.W."/>
            <person name="Priest M."/>
            <person name="Roberts A."/>
            <person name="Saif S."/>
            <person name="Shea T."/>
            <person name="Sisk P."/>
            <person name="Sykes S."/>
            <person name="Wortman J."/>
            <person name="Nusbaum C."/>
            <person name="Birren B."/>
        </authorList>
    </citation>
    <scope>NUCLEOTIDE SEQUENCE [LARGE SCALE GENOMIC DNA]</scope>
    <source>
        <strain evidence="2 3">CBS 606.96</strain>
    </source>
</reference>
<dbReference type="PANTHER" id="PTHR32387">
    <property type="entry name" value="WU:FJ29H11"/>
    <property type="match status" value="1"/>
</dbReference>
<comment type="caution">
    <text evidence="2">The sequence shown here is derived from an EMBL/GenBank/DDBJ whole genome shotgun (WGS) entry which is preliminary data.</text>
</comment>
<keyword evidence="3" id="KW-1185">Reference proteome</keyword>
<gene>
    <name evidence="2" type="ORF">A1O3_00869</name>
</gene>
<sequence>MSDGVVEHPPEPTTYEEACQHLKGLRERFEVPQQVQEDLLQAKNHDGLRWTRDFSERLINSESKELKGAIQEVYQNSSRVLYELIQNADDAQYEAALERGQAPVLTFTLGTEELVIDTNEDGFTRANVDAMCAIRESSKTNAASKETTGEKGIGFKSVFLISSLVHVQSGVWSFSFEYDQANALSMITPVETPIETPISALPENIGTRIRLTYNPSYRNDIIGYLQELPHETIIFLRKLQKISISIQVDGTRTPWSSETSRSVIRAASDEAQAVERNASTVNDTSRPPASSAELPVGVVYSDDVTAICLTVKCSENEKNSSFQKYYYQLFSHSFQDMPPTQSRPGIDEDTRVGVELAFPCGKDGQEPLICEKGEHFLIQSDFLTMQNRQDIVDCPWNQKLRSEAVDAFILSATHLRTKKELRFSWPLFLPLDQLHDDFWEGFRTLLLAKLKEEPILEARDDDHDLYQPGHLAILPDWFLYGDQKKPLFRDLQQKIYLSQDYTKQRAIEHLNLLGVYDISSEAIVQRIERDLKRKKPFMKSKHLQKDWHDAMSGLMERILGASDGATNINDRLRALDIIYLRNGSWANMKQEVFFPTINGHAIPDGLGLKLLHHDVCDSPKRRQIYKKTMGVRECEPDLVIQKIKDFLSPKAPERELTEDICKTYVSQFHFLFHFRSRLNYANLSSLCAITSKGTVRPCSDGLYFRSKGKYDTQNILTTILGVEDVASKEGEIDSDIILHQEFDVYGNDEDTKQKWTEWLTDAFSIRYYPPFIEGVDGVSNLLAHLYLTDTSLFLGALQTHWSKSYQEEYDRMPESEGLLDLVYSCLDGSQQCLRGAYFPEDELLQMSRDFDVASSMPILCLPEGYQQEEWSVLTTLGIRRLDRKVDFCLDALLALQKLGVDEYECSEDSGGSSEDLDWGSKDPDWGGDDPSGSSDDPDGSTDDPDGSTYDPDRSSDDPDGSTDDHDRSSDDPDGSTDDPDGSSDDPDGSTDDPDGSSDGPDEYNEALNPLNYNVVRKVYETISQEASYKSSDKLKKFFSEYPCICNPVDTSDWRLSADCVWDGPEFLTCKLPLKCHHEDSNDMKNFFATLLGLNNATYQDICQELQNIRWTNTSTSTDEIAQLVSQVYTELSKAGSEEEKSRLRGLCEDEELIFANGSWWAPSKCIWESGYPLPQRASLEDHYPELKSFFVNILKVPEVNARVLLEGLLDIAKAETPQIDKTKEILLALGPMLETDSGSSSSIDELLEPLGQKKFLPVRFKDRVSLQETTSNFFIIDHERFGRAFEGKVELLDFTLEEFRLLEGFFRMCRLEKHYLSACVVESSEVPTEAIEDSARTLDFRRRAYVFSCCAAAFSSKKYFNRNDSMHRLLLEATVYTSTELQTVLSLATGENKRVSTASERAKPSIRNDEQGIRIYLPTKAADLQRSFKIDLPDLIMELLGIEFRSAQHCLYFLLTERLENLHEILEQQDIPMLTWLERIDLTPSTPAGDSDVDALANDLQELDLSSLHRAAERPMTVTVPVRVTDLADDRSKYDRLLEHIVQQVREGSQTGAEQFQRFNTVETFGTPKTNPDYFHWIGAAGELFVYEKLLSLDLPGFRTADHQNWKSNIRRFVRGIDEYSDMSAYNGPDMDIVYTDKTGDFTTWLQTEGYDALTFLPDMVLPVTPDSPIKYLIEVKTTPGPLETAMFVSNAQYNKMRRMRIPPEGWNDSDQRQVFLLWRVWNLLDQNPRDVIFADPLRLGGDVLEFVAERWKVTACHT</sequence>
<feature type="compositionally biased region" description="Acidic residues" evidence="1">
    <location>
        <begin position="935"/>
        <end position="945"/>
    </location>
</feature>
<dbReference type="Gene3D" id="3.30.565.10">
    <property type="entry name" value="Histidine kinase-like ATPase, C-terminal domain"/>
    <property type="match status" value="1"/>
</dbReference>
<dbReference type="eggNOG" id="ENOG502QQIR">
    <property type="taxonomic scope" value="Eukaryota"/>
</dbReference>
<dbReference type="SUPFAM" id="SSF55874">
    <property type="entry name" value="ATPase domain of HSP90 chaperone/DNA topoisomerase II/histidine kinase"/>
    <property type="match status" value="1"/>
</dbReference>
<dbReference type="PANTHER" id="PTHR32387:SF0">
    <property type="entry name" value="PROTEIN NO VEIN"/>
    <property type="match status" value="1"/>
</dbReference>
<name>W9ZCR6_9EURO</name>
<feature type="compositionally biased region" description="Acidic residues" evidence="1">
    <location>
        <begin position="971"/>
        <end position="1004"/>
    </location>
</feature>
<dbReference type="OrthoDB" id="1262810at2759"/>
<dbReference type="HOGENOM" id="CLU_000570_3_0_1"/>
<organism evidence="2 3">
    <name type="scientific">Capronia epimyces CBS 606.96</name>
    <dbReference type="NCBI Taxonomy" id="1182542"/>
    <lineage>
        <taxon>Eukaryota</taxon>
        <taxon>Fungi</taxon>
        <taxon>Dikarya</taxon>
        <taxon>Ascomycota</taxon>
        <taxon>Pezizomycotina</taxon>
        <taxon>Eurotiomycetes</taxon>
        <taxon>Chaetothyriomycetidae</taxon>
        <taxon>Chaetothyriales</taxon>
        <taxon>Herpotrichiellaceae</taxon>
        <taxon>Capronia</taxon>
    </lineage>
</organism>
<dbReference type="STRING" id="1182542.W9ZCR6"/>
<protein>
    <recommendedName>
        <fullName evidence="4">Protein NO VEIN C-terminal domain-containing protein</fullName>
    </recommendedName>
</protein>
<dbReference type="InterPro" id="IPR036890">
    <property type="entry name" value="HATPase_C_sf"/>
</dbReference>